<keyword evidence="2" id="KW-1185">Reference proteome</keyword>
<gene>
    <name evidence="1" type="ORF">HMPREF9445_01687</name>
</gene>
<dbReference type="EMBL" id="AFBM01000017">
    <property type="protein sequence ID" value="EGF51870.1"/>
    <property type="molecule type" value="Genomic_DNA"/>
</dbReference>
<dbReference type="Proteomes" id="UP000010321">
    <property type="component" value="Unassembled WGS sequence"/>
</dbReference>
<organism evidence="1 2">
    <name type="scientific">Bacteroides clarus YIT 12056</name>
    <dbReference type="NCBI Taxonomy" id="762984"/>
    <lineage>
        <taxon>Bacteria</taxon>
        <taxon>Pseudomonadati</taxon>
        <taxon>Bacteroidota</taxon>
        <taxon>Bacteroidia</taxon>
        <taxon>Bacteroidales</taxon>
        <taxon>Bacteroidaceae</taxon>
        <taxon>Bacteroides</taxon>
    </lineage>
</organism>
<sequence length="42" mass="4929">MVSPSFEVRLKNLFIRLQRYGLICYIAWGGVEKKDCYISLAF</sequence>
<reference evidence="1 2" key="1">
    <citation type="submission" date="2011-02" db="EMBL/GenBank/DDBJ databases">
        <authorList>
            <person name="Weinstock G."/>
            <person name="Sodergren E."/>
            <person name="Clifton S."/>
            <person name="Fulton L."/>
            <person name="Fulton B."/>
            <person name="Courtney L."/>
            <person name="Fronick C."/>
            <person name="Harrison M."/>
            <person name="Strong C."/>
            <person name="Farmer C."/>
            <person name="Delahaunty K."/>
            <person name="Markovic C."/>
            <person name="Hall O."/>
            <person name="Minx P."/>
            <person name="Tomlinson C."/>
            <person name="Mitreva M."/>
            <person name="Hou S."/>
            <person name="Chen J."/>
            <person name="Wollam A."/>
            <person name="Pepin K.H."/>
            <person name="Johnson M."/>
            <person name="Bhonagiri V."/>
            <person name="Zhang X."/>
            <person name="Suruliraj S."/>
            <person name="Warren W."/>
            <person name="Chinwalla A."/>
            <person name="Mardis E.R."/>
            <person name="Wilson R.K."/>
        </authorList>
    </citation>
    <scope>NUCLEOTIDE SEQUENCE [LARGE SCALE GENOMIC DNA]</scope>
    <source>
        <strain evidence="1 2">YIT 12056</strain>
    </source>
</reference>
<comment type="caution">
    <text evidence="1">The sequence shown here is derived from an EMBL/GenBank/DDBJ whole genome shotgun (WGS) entry which is preliminary data.</text>
</comment>
<evidence type="ECO:0000313" key="1">
    <source>
        <dbReference type="EMBL" id="EGF51870.1"/>
    </source>
</evidence>
<proteinExistence type="predicted"/>
<name>A0ABN0CNX2_9BACE</name>
<evidence type="ECO:0000313" key="2">
    <source>
        <dbReference type="Proteomes" id="UP000010321"/>
    </source>
</evidence>
<accession>A0ABN0CNX2</accession>
<protein>
    <submittedName>
        <fullName evidence="1">Uncharacterized protein</fullName>
    </submittedName>
</protein>